<dbReference type="RefSeq" id="YP_009397199.1">
    <property type="nucleotide sequence ID" value="NC_035286.1"/>
</dbReference>
<organism evidence="1">
    <name type="scientific">Thuretia quercifolia</name>
    <dbReference type="NCBI Taxonomy" id="189650"/>
    <lineage>
        <taxon>Eukaryota</taxon>
        <taxon>Rhodophyta</taxon>
        <taxon>Florideophyceae</taxon>
        <taxon>Rhodymeniophycidae</taxon>
        <taxon>Ceramiales</taxon>
        <taxon>Dasyaceae</taxon>
        <taxon>Thuretia</taxon>
    </lineage>
</organism>
<protein>
    <recommendedName>
        <fullName evidence="2">Ycf80</fullName>
    </recommendedName>
</protein>
<keyword evidence="1" id="KW-0934">Plastid</keyword>
<dbReference type="EMBL" id="MF101442">
    <property type="protein sequence ID" value="ARW66385.1"/>
    <property type="molecule type" value="Genomic_DNA"/>
</dbReference>
<geneLocation type="chloroplast" evidence="1"/>
<dbReference type="AlphaFoldDB" id="A0A1Z1MKQ8"/>
<reference evidence="1" key="1">
    <citation type="journal article" date="2017" name="J. Phycol.">
        <title>Analysis of chloroplast genomes and a supermatrix inform reclassification of the Rhodomelaceae (Rhodophyta).</title>
        <authorList>
            <person name="Diaz-Tapia P."/>
            <person name="Maggs C.A."/>
            <person name="West J.A."/>
            <person name="Verbruggen H."/>
        </authorList>
    </citation>
    <scope>NUCLEOTIDE SEQUENCE</scope>
    <source>
        <strain evidence="1">PD1024</strain>
    </source>
</reference>
<proteinExistence type="predicted"/>
<dbReference type="GeneID" id="33359521"/>
<gene>
    <name evidence="1" type="primary">ycf80</name>
</gene>
<evidence type="ECO:0000313" key="1">
    <source>
        <dbReference type="EMBL" id="ARW66385.1"/>
    </source>
</evidence>
<sequence>MILLHTILQNYYKHFNYLESLPFSCNEKYKHKNFNHFHKKKLILSFISNLDICSNKPSDTLLNSNFNYKFVSRSFWNKIINQYWKETIFISNSNSFSETYINKLKSSGLSVYNGRDYKNFLIAFSKALFNGQVQVLMNKDIDSYNNSVLYMNSNNNKYIKYVWKKGLNWHISCLYFHYISLKNKLLNDNLVFQSNKIKANSLPIFAITNDYNQLIMAESSDQVSHNKNQNLFHSLHQFNGFFLSKRNNEKKIYTGLLFINPEDAFEYKEYIKSKNINSSRDHSLKFFIGQINLYRYLLNYSKNQSEFRLVPDLKEVSNLVNLYQYYKNINFDENQKYGKNHFQGQPIYIIKPFIIKNINTNKKSFINYSYNLKENHLSAEYEAIFLNYNTAICAWNKFKSNHSYYKLPNKPLIYVSNLENFLKKYQQNYKKNQFIFIPSSKTYHFVKDETMKKKYQQKYYWQYFFSGKNVYIKTVLKRFIWSLTSRQPTNW</sequence>
<evidence type="ECO:0008006" key="2">
    <source>
        <dbReference type="Google" id="ProtNLM"/>
    </source>
</evidence>
<accession>A0A1Z1MKQ8</accession>
<name>A0A1Z1MKQ8_9FLOR</name>
<keyword evidence="1" id="KW-0150">Chloroplast</keyword>